<organism evidence="7 8">
    <name type="scientific">Phytophthora kernoviae</name>
    <dbReference type="NCBI Taxonomy" id="325452"/>
    <lineage>
        <taxon>Eukaryota</taxon>
        <taxon>Sar</taxon>
        <taxon>Stramenopiles</taxon>
        <taxon>Oomycota</taxon>
        <taxon>Peronosporomycetes</taxon>
        <taxon>Peronosporales</taxon>
        <taxon>Peronosporaceae</taxon>
        <taxon>Phytophthora</taxon>
    </lineage>
</organism>
<dbReference type="PANTHER" id="PTHR23189">
    <property type="entry name" value="RNA RECOGNITION MOTIF-CONTAINING"/>
    <property type="match status" value="1"/>
</dbReference>
<sequence>MRETRELWENLRTDFVSRHVIIRHVAGAWDPLDVQRLLDGLNNFGSVASSRRELASSGLLFCTFFELSSAVAAVEHWCLDTDIISFCLPYELPDDVNSATLLIRFALGGPHVTAAELRLVCAHFGQVASVLQPDVQVAKYIVEYSDSRALPGALNGLPHAFHTSVSASVARTTPPTLDVSKLKLFHDCLDRAVAMHPRNARTRHKSFSSSTQGGALGRVMTGRNDQGTGEFSLSIERVASGEDMRTTLMIRNIPNKYTQQMLLAEINRNHRGNYDFFYLPIDFKNKCNMGYAFINFIEAAHIEAFHREFDGQKWTNFNSEKVCAISYARLQGKQAMIARFQNSSLLEKHESYRPLVFGSSGPNRGKPEPFPAPKQLVHKKQSIHAHSPGMLGMPSSALDYTL</sequence>
<evidence type="ECO:0000256" key="1">
    <source>
        <dbReference type="ARBA" id="ARBA00022884"/>
    </source>
</evidence>
<dbReference type="SUPFAM" id="SSF54928">
    <property type="entry name" value="RNA-binding domain, RBD"/>
    <property type="match status" value="1"/>
</dbReference>
<evidence type="ECO:0000313" key="8">
    <source>
        <dbReference type="Proteomes" id="UP000285624"/>
    </source>
</evidence>
<dbReference type="Proteomes" id="UP000285883">
    <property type="component" value="Unassembled WGS sequence"/>
</dbReference>
<evidence type="ECO:0000313" key="5">
    <source>
        <dbReference type="EMBL" id="KAG2529966.1"/>
    </source>
</evidence>
<dbReference type="Gene3D" id="3.30.70.330">
    <property type="match status" value="1"/>
</dbReference>
<evidence type="ECO:0000313" key="9">
    <source>
        <dbReference type="Proteomes" id="UP000285883"/>
    </source>
</evidence>
<keyword evidence="1" id="KW-0694">RNA-binding</keyword>
<dbReference type="CDD" id="cd12531">
    <property type="entry name" value="RRM3_MEI2_like"/>
    <property type="match status" value="1"/>
</dbReference>
<dbReference type="GO" id="GO:0003723">
    <property type="term" value="F:RNA binding"/>
    <property type="evidence" value="ECO:0007669"/>
    <property type="project" value="UniProtKB-KW"/>
</dbReference>
<reference evidence="4" key="3">
    <citation type="submission" date="2020-06" db="EMBL/GenBank/DDBJ databases">
        <authorList>
            <person name="Studholme D.J."/>
        </authorList>
    </citation>
    <scope>NUCLEOTIDE SEQUENCE</scope>
    <source>
        <strain evidence="4">NZFS 2646</strain>
        <strain evidence="5">NZFS 3630</strain>
    </source>
</reference>
<dbReference type="EMBL" id="MBDN02000063">
    <property type="protein sequence ID" value="RLN81979.1"/>
    <property type="molecule type" value="Genomic_DNA"/>
</dbReference>
<dbReference type="InterPro" id="IPR007201">
    <property type="entry name" value="Mei2-like_Rrm_C"/>
</dbReference>
<dbReference type="EMBL" id="MAYM02000265">
    <property type="protein sequence ID" value="RLN44733.1"/>
    <property type="molecule type" value="Genomic_DNA"/>
</dbReference>
<evidence type="ECO:0000256" key="2">
    <source>
        <dbReference type="SAM" id="MobiDB-lite"/>
    </source>
</evidence>
<dbReference type="Proteomes" id="UP000285624">
    <property type="component" value="Unassembled WGS sequence"/>
</dbReference>
<protein>
    <recommendedName>
        <fullName evidence="3">Mei2-like C-terminal RNA recognition motif domain-containing protein</fullName>
    </recommendedName>
</protein>
<evidence type="ECO:0000259" key="3">
    <source>
        <dbReference type="Pfam" id="PF04059"/>
    </source>
</evidence>
<dbReference type="InterPro" id="IPR034454">
    <property type="entry name" value="MEI2-like_RRM3"/>
</dbReference>
<dbReference type="AlphaFoldDB" id="A0A3R7KLF4"/>
<feature type="region of interest" description="Disordered" evidence="2">
    <location>
        <begin position="200"/>
        <end position="228"/>
    </location>
</feature>
<comment type="caution">
    <text evidence="7">The sequence shown here is derived from an EMBL/GenBank/DDBJ whole genome shotgun (WGS) entry which is preliminary data.</text>
</comment>
<keyword evidence="8" id="KW-1185">Reference proteome</keyword>
<dbReference type="Proteomes" id="UP000785171">
    <property type="component" value="Unassembled WGS sequence"/>
</dbReference>
<name>A0A3R7KLF4_9STRA</name>
<feature type="domain" description="Mei2-like C-terminal RNA recognition motif" evidence="3">
    <location>
        <begin position="245"/>
        <end position="341"/>
    </location>
</feature>
<accession>A0A3R7KLF4</accession>
<gene>
    <name evidence="6" type="ORF">BBI17_003239</name>
    <name evidence="7" type="ORF">BBO99_00003245</name>
    <name evidence="4" type="ORF">JM16_002833</name>
    <name evidence="5" type="ORF">JM18_002480</name>
</gene>
<evidence type="ECO:0000313" key="6">
    <source>
        <dbReference type="EMBL" id="RLN44733.1"/>
    </source>
</evidence>
<dbReference type="InterPro" id="IPR012677">
    <property type="entry name" value="Nucleotide-bd_a/b_plait_sf"/>
</dbReference>
<evidence type="ECO:0000313" key="7">
    <source>
        <dbReference type="EMBL" id="RLN81979.1"/>
    </source>
</evidence>
<dbReference type="EMBL" id="JPWV03000041">
    <property type="protein sequence ID" value="KAG2528393.1"/>
    <property type="molecule type" value="Genomic_DNA"/>
</dbReference>
<dbReference type="Proteomes" id="UP000792063">
    <property type="component" value="Unassembled WGS sequence"/>
</dbReference>
<dbReference type="Pfam" id="PF04059">
    <property type="entry name" value="RRM_2"/>
    <property type="match status" value="1"/>
</dbReference>
<dbReference type="EMBL" id="JPWU03000039">
    <property type="protein sequence ID" value="KAG2529966.1"/>
    <property type="molecule type" value="Genomic_DNA"/>
</dbReference>
<reference evidence="4" key="1">
    <citation type="journal article" date="2015" name="Genom Data">
        <title>Genome sequences of six Phytophthora species associated with forests in New Zealand.</title>
        <authorList>
            <person name="Studholme D.J."/>
            <person name="McDougal R.L."/>
            <person name="Sambles C."/>
            <person name="Hansen E."/>
            <person name="Hardy G."/>
            <person name="Grant M."/>
            <person name="Ganley R.J."/>
            <person name="Williams N.M."/>
        </authorList>
    </citation>
    <scope>NUCLEOTIDE SEQUENCE</scope>
    <source>
        <strain evidence="4">NZFS 2646</strain>
        <strain evidence="5">NZFS 3630</strain>
    </source>
</reference>
<evidence type="ECO:0000313" key="4">
    <source>
        <dbReference type="EMBL" id="KAG2528393.1"/>
    </source>
</evidence>
<reference evidence="8 9" key="2">
    <citation type="submission" date="2018-07" db="EMBL/GenBank/DDBJ databases">
        <title>Genome sequencing of oomycete isolates from Chile give support for New Zealand origin for Phytophthora kernoviae and make available the first Nothophytophthora sp. genome.</title>
        <authorList>
            <person name="Studholme D.J."/>
            <person name="Sanfuentes E."/>
            <person name="Panda P."/>
            <person name="Hill R."/>
            <person name="Sambles C."/>
            <person name="Grant M."/>
            <person name="Williams N.M."/>
            <person name="Mcdougal R.L."/>
        </authorList>
    </citation>
    <scope>NUCLEOTIDE SEQUENCE [LARGE SCALE GENOMIC DNA]</scope>
    <source>
        <strain evidence="6">Chile2</strain>
        <strain evidence="7">Chile4</strain>
    </source>
</reference>
<dbReference type="InterPro" id="IPR035979">
    <property type="entry name" value="RBD_domain_sf"/>
</dbReference>
<proteinExistence type="predicted"/>